<evidence type="ECO:0000259" key="1">
    <source>
        <dbReference type="Pfam" id="PF00149"/>
    </source>
</evidence>
<gene>
    <name evidence="2" type="ORF">COA96_11365</name>
</gene>
<dbReference type="PANTHER" id="PTHR36492:SF2">
    <property type="entry name" value="[ACYL-CARRIER-PROTEIN] PHOSPHODIESTERASE PPTH"/>
    <property type="match status" value="1"/>
</dbReference>
<dbReference type="InterPro" id="IPR004843">
    <property type="entry name" value="Calcineurin-like_PHP"/>
</dbReference>
<evidence type="ECO:0000313" key="3">
    <source>
        <dbReference type="Proteomes" id="UP000218327"/>
    </source>
</evidence>
<comment type="caution">
    <text evidence="2">The sequence shown here is derived from an EMBL/GenBank/DDBJ whole genome shotgun (WGS) entry which is preliminary data.</text>
</comment>
<dbReference type="GO" id="GO:0016787">
    <property type="term" value="F:hydrolase activity"/>
    <property type="evidence" value="ECO:0007669"/>
    <property type="project" value="InterPro"/>
</dbReference>
<reference evidence="3" key="1">
    <citation type="submission" date="2017-08" db="EMBL/GenBank/DDBJ databases">
        <title>A dynamic microbial community with high functional redundancy inhabits the cold, oxic subseafloor aquifer.</title>
        <authorList>
            <person name="Tully B.J."/>
            <person name="Wheat C.G."/>
            <person name="Glazer B.T."/>
            <person name="Huber J.A."/>
        </authorList>
    </citation>
    <scope>NUCLEOTIDE SEQUENCE [LARGE SCALE GENOMIC DNA]</scope>
</reference>
<feature type="domain" description="Calcineurin-like phosphoesterase" evidence="1">
    <location>
        <begin position="1"/>
        <end position="218"/>
    </location>
</feature>
<protein>
    <submittedName>
        <fullName evidence="2">Metallophosphoesterase</fullName>
    </submittedName>
</protein>
<dbReference type="PANTHER" id="PTHR36492">
    <property type="match status" value="1"/>
</dbReference>
<sequence length="253" mass="29466">MRVFAVSDIHVDYAENLQWVLQLSQQDYQQDILILAGDVSDDMALLEQVFESLQSKFMHLLFVPGNHELWVDKKEHVCSLEKFEAINSLCASRGVHTSLFESNDISFVPLLSWYDFSFGEPDRHLKRAWRDFRACSWPDNMQSSSAVAEYFHQQNIPLLETKNKTVISYSHFLPRIDVMSERIPQDRRRVYPVLGSEKLGLQVCQLNPDIHVYGHSHVNQNIEIDSIRYVNNAFAYPSESRISRKQLHCVYES</sequence>
<dbReference type="Pfam" id="PF00149">
    <property type="entry name" value="Metallophos"/>
    <property type="match status" value="1"/>
</dbReference>
<dbReference type="InterPro" id="IPR052963">
    <property type="entry name" value="Pantetheine_PDE"/>
</dbReference>
<evidence type="ECO:0000313" key="2">
    <source>
        <dbReference type="EMBL" id="PCJ23640.1"/>
    </source>
</evidence>
<dbReference type="AlphaFoldDB" id="A0A2A5AWY0"/>
<dbReference type="InterPro" id="IPR029052">
    <property type="entry name" value="Metallo-depent_PP-like"/>
</dbReference>
<dbReference type="SUPFAM" id="SSF56300">
    <property type="entry name" value="Metallo-dependent phosphatases"/>
    <property type="match status" value="1"/>
</dbReference>
<dbReference type="EMBL" id="NVVJ01000036">
    <property type="protein sequence ID" value="PCJ23640.1"/>
    <property type="molecule type" value="Genomic_DNA"/>
</dbReference>
<name>A0A2A5AWY0_9GAMM</name>
<dbReference type="CDD" id="cd00838">
    <property type="entry name" value="MPP_superfamily"/>
    <property type="match status" value="1"/>
</dbReference>
<organism evidence="2 3">
    <name type="scientific">SAR86 cluster bacterium</name>
    <dbReference type="NCBI Taxonomy" id="2030880"/>
    <lineage>
        <taxon>Bacteria</taxon>
        <taxon>Pseudomonadati</taxon>
        <taxon>Pseudomonadota</taxon>
        <taxon>Gammaproteobacteria</taxon>
        <taxon>SAR86 cluster</taxon>
    </lineage>
</organism>
<dbReference type="Proteomes" id="UP000218327">
    <property type="component" value="Unassembled WGS sequence"/>
</dbReference>
<accession>A0A2A5AWY0</accession>
<dbReference type="Gene3D" id="3.60.21.10">
    <property type="match status" value="1"/>
</dbReference>
<proteinExistence type="predicted"/>